<evidence type="ECO:0000256" key="6">
    <source>
        <dbReference type="SAM" id="Phobius"/>
    </source>
</evidence>
<feature type="transmembrane region" description="Helical" evidence="6">
    <location>
        <begin position="50"/>
        <end position="67"/>
    </location>
</feature>
<dbReference type="InterPro" id="IPR037185">
    <property type="entry name" value="EmrE-like"/>
</dbReference>
<name>A0A1C5H1C5_9ACTN</name>
<feature type="transmembrane region" description="Helical" evidence="6">
    <location>
        <begin position="105"/>
        <end position="123"/>
    </location>
</feature>
<feature type="domain" description="EamA" evidence="7">
    <location>
        <begin position="165"/>
        <end position="299"/>
    </location>
</feature>
<sequence>MLVSEHPVAAARRSATGLWSLVIAGVLWGTGGPTGSLLAHETGLSPLAVAAYRLAAGGILVLIWLGLTRQPLPRGRHAWARLVVNGLLAAVFQACFFAAVSVTNVSLATLLTIGASPALVLSAERITRRRRIGASMLATVALAVSGLALLVGTPADGITTKDALTGAGLALFSAAGFAAITVIGTRPVAGLDDLAGTGVSFAIGAAVLAPAATVTSSMDFVPTPAAVGLLLLLGIAPTAMAYALYFRGLRTTAASTAALIALLEPLVATLLATLFLGDRLSSTGLVGAGLITIAIVLNTRSTPH</sequence>
<evidence type="ECO:0000256" key="1">
    <source>
        <dbReference type="ARBA" id="ARBA00004141"/>
    </source>
</evidence>
<dbReference type="RefSeq" id="WP_089010944.1">
    <property type="nucleotide sequence ID" value="NZ_LT607754.1"/>
</dbReference>
<comment type="subcellular location">
    <subcellularLocation>
        <location evidence="1">Membrane</location>
        <topology evidence="1">Multi-pass membrane protein</topology>
    </subcellularLocation>
</comment>
<keyword evidence="5 6" id="KW-0472">Membrane</keyword>
<dbReference type="Proteomes" id="UP000198221">
    <property type="component" value="Chromosome I"/>
</dbReference>
<evidence type="ECO:0000313" key="9">
    <source>
        <dbReference type="Proteomes" id="UP000198221"/>
    </source>
</evidence>
<keyword evidence="3 6" id="KW-0812">Transmembrane</keyword>
<feature type="transmembrane region" description="Helical" evidence="6">
    <location>
        <begin position="257"/>
        <end position="276"/>
    </location>
</feature>
<dbReference type="GO" id="GO:0016020">
    <property type="term" value="C:membrane"/>
    <property type="evidence" value="ECO:0007669"/>
    <property type="project" value="UniProtKB-SubCell"/>
</dbReference>
<evidence type="ECO:0000313" key="8">
    <source>
        <dbReference type="EMBL" id="SCG39856.1"/>
    </source>
</evidence>
<feature type="domain" description="EamA" evidence="7">
    <location>
        <begin position="16"/>
        <end position="151"/>
    </location>
</feature>
<comment type="similarity">
    <text evidence="2">Belongs to the EamA transporter family.</text>
</comment>
<dbReference type="SUPFAM" id="SSF103481">
    <property type="entry name" value="Multidrug resistance efflux transporter EmrE"/>
    <property type="match status" value="2"/>
</dbReference>
<dbReference type="AlphaFoldDB" id="A0A1C5H1C5"/>
<feature type="transmembrane region" description="Helical" evidence="6">
    <location>
        <begin position="194"/>
        <end position="213"/>
    </location>
</feature>
<keyword evidence="4 6" id="KW-1133">Transmembrane helix</keyword>
<keyword evidence="9" id="KW-1185">Reference proteome</keyword>
<evidence type="ECO:0000256" key="2">
    <source>
        <dbReference type="ARBA" id="ARBA00007362"/>
    </source>
</evidence>
<dbReference type="PANTHER" id="PTHR32322:SF2">
    <property type="entry name" value="EAMA DOMAIN-CONTAINING PROTEIN"/>
    <property type="match status" value="1"/>
</dbReference>
<evidence type="ECO:0000259" key="7">
    <source>
        <dbReference type="Pfam" id="PF00892"/>
    </source>
</evidence>
<protein>
    <submittedName>
        <fullName evidence="8">Drug/metabolite transporter, DME family</fullName>
    </submittedName>
</protein>
<dbReference type="InterPro" id="IPR000620">
    <property type="entry name" value="EamA_dom"/>
</dbReference>
<accession>A0A1C5H1C5</accession>
<dbReference type="Pfam" id="PF00892">
    <property type="entry name" value="EamA"/>
    <property type="match status" value="2"/>
</dbReference>
<feature type="transmembrane region" description="Helical" evidence="6">
    <location>
        <begin position="12"/>
        <end position="30"/>
    </location>
</feature>
<feature type="transmembrane region" description="Helical" evidence="6">
    <location>
        <begin position="163"/>
        <end position="182"/>
    </location>
</feature>
<dbReference type="InterPro" id="IPR050638">
    <property type="entry name" value="AA-Vitamin_Transporters"/>
</dbReference>
<gene>
    <name evidence="8" type="ORF">GA0070613_0692</name>
</gene>
<dbReference type="OrthoDB" id="4554113at2"/>
<organism evidence="8 9">
    <name type="scientific">Micromonospora inositola</name>
    <dbReference type="NCBI Taxonomy" id="47865"/>
    <lineage>
        <taxon>Bacteria</taxon>
        <taxon>Bacillati</taxon>
        <taxon>Actinomycetota</taxon>
        <taxon>Actinomycetes</taxon>
        <taxon>Micromonosporales</taxon>
        <taxon>Micromonosporaceae</taxon>
        <taxon>Micromonospora</taxon>
    </lineage>
</organism>
<evidence type="ECO:0000256" key="5">
    <source>
        <dbReference type="ARBA" id="ARBA00023136"/>
    </source>
</evidence>
<dbReference type="EMBL" id="LT607754">
    <property type="protein sequence ID" value="SCG39856.1"/>
    <property type="molecule type" value="Genomic_DNA"/>
</dbReference>
<proteinExistence type="inferred from homology"/>
<dbReference type="Gene3D" id="1.10.3730.20">
    <property type="match status" value="1"/>
</dbReference>
<feature type="transmembrane region" description="Helical" evidence="6">
    <location>
        <begin position="132"/>
        <end position="151"/>
    </location>
</feature>
<dbReference type="PANTHER" id="PTHR32322">
    <property type="entry name" value="INNER MEMBRANE TRANSPORTER"/>
    <property type="match status" value="1"/>
</dbReference>
<evidence type="ECO:0000256" key="3">
    <source>
        <dbReference type="ARBA" id="ARBA00022692"/>
    </source>
</evidence>
<evidence type="ECO:0000256" key="4">
    <source>
        <dbReference type="ARBA" id="ARBA00022989"/>
    </source>
</evidence>
<feature type="transmembrane region" description="Helical" evidence="6">
    <location>
        <begin position="282"/>
        <end position="299"/>
    </location>
</feature>
<feature type="transmembrane region" description="Helical" evidence="6">
    <location>
        <begin position="225"/>
        <end position="245"/>
    </location>
</feature>
<reference evidence="9" key="1">
    <citation type="submission" date="2016-06" db="EMBL/GenBank/DDBJ databases">
        <authorList>
            <person name="Varghese N."/>
            <person name="Submissions Spin"/>
        </authorList>
    </citation>
    <scope>NUCLEOTIDE SEQUENCE [LARGE SCALE GENOMIC DNA]</scope>
    <source>
        <strain evidence="9">DSM 43819</strain>
    </source>
</reference>
<feature type="transmembrane region" description="Helical" evidence="6">
    <location>
        <begin position="79"/>
        <end position="99"/>
    </location>
</feature>